<gene>
    <name evidence="2" type="ORF">C2G38_2245260</name>
</gene>
<protein>
    <submittedName>
        <fullName evidence="2">Uncharacterized protein</fullName>
    </submittedName>
</protein>
<proteinExistence type="predicted"/>
<evidence type="ECO:0000256" key="1">
    <source>
        <dbReference type="ARBA" id="ARBA00022553"/>
    </source>
</evidence>
<dbReference type="STRING" id="44941.A0A397V9Z2"/>
<sequence length="218" mass="24833">MIISEFNRQSNLKVNDEIIASYKNSESLTGIDISLNISYIINDILNATKLEAHQVTLINRTFDLLELFDDTFEAFGKEAGSEIVLTISIQSQKAIDENEGNFYLWSIGCLLIELHYTGYETEYIQRAWVSFSQGDMSITKKQDGTGLGLSICKCLIEVNGGETNAEIQLGKRCKFWFTWDIELLSATPTISKFPTLSLLELQFNKQIRYALSYIIRRK</sequence>
<dbReference type="OrthoDB" id="21225at2759"/>
<dbReference type="AlphaFoldDB" id="A0A397V9Z2"/>
<comment type="caution">
    <text evidence="2">The sequence shown here is derived from an EMBL/GenBank/DDBJ whole genome shotgun (WGS) entry which is preliminary data.</text>
</comment>
<reference evidence="2 3" key="1">
    <citation type="submission" date="2018-06" db="EMBL/GenBank/DDBJ databases">
        <title>Comparative genomics reveals the genomic features of Rhizophagus irregularis, R. cerebriforme, R. diaphanum and Gigaspora rosea, and their symbiotic lifestyle signature.</title>
        <authorList>
            <person name="Morin E."/>
            <person name="San Clemente H."/>
            <person name="Chen E.C.H."/>
            <person name="De La Providencia I."/>
            <person name="Hainaut M."/>
            <person name="Kuo A."/>
            <person name="Kohler A."/>
            <person name="Murat C."/>
            <person name="Tang N."/>
            <person name="Roy S."/>
            <person name="Loubradou J."/>
            <person name="Henrissat B."/>
            <person name="Grigoriev I.V."/>
            <person name="Corradi N."/>
            <person name="Roux C."/>
            <person name="Martin F.M."/>
        </authorList>
    </citation>
    <scope>NUCLEOTIDE SEQUENCE [LARGE SCALE GENOMIC DNA]</scope>
    <source>
        <strain evidence="2 3">DAOM 194757</strain>
    </source>
</reference>
<keyword evidence="3" id="KW-1185">Reference proteome</keyword>
<name>A0A397V9Z2_9GLOM</name>
<dbReference type="EMBL" id="QKWP01000486">
    <property type="protein sequence ID" value="RIB19255.1"/>
    <property type="molecule type" value="Genomic_DNA"/>
</dbReference>
<organism evidence="2 3">
    <name type="scientific">Gigaspora rosea</name>
    <dbReference type="NCBI Taxonomy" id="44941"/>
    <lineage>
        <taxon>Eukaryota</taxon>
        <taxon>Fungi</taxon>
        <taxon>Fungi incertae sedis</taxon>
        <taxon>Mucoromycota</taxon>
        <taxon>Glomeromycotina</taxon>
        <taxon>Glomeromycetes</taxon>
        <taxon>Diversisporales</taxon>
        <taxon>Gigasporaceae</taxon>
        <taxon>Gigaspora</taxon>
    </lineage>
</organism>
<dbReference type="Proteomes" id="UP000266673">
    <property type="component" value="Unassembled WGS sequence"/>
</dbReference>
<dbReference type="InterPro" id="IPR036890">
    <property type="entry name" value="HATPase_C_sf"/>
</dbReference>
<dbReference type="PANTHER" id="PTHR45339">
    <property type="entry name" value="HYBRID SIGNAL TRANSDUCTION HISTIDINE KINASE J"/>
    <property type="match status" value="1"/>
</dbReference>
<evidence type="ECO:0000313" key="3">
    <source>
        <dbReference type="Proteomes" id="UP000266673"/>
    </source>
</evidence>
<evidence type="ECO:0000313" key="2">
    <source>
        <dbReference type="EMBL" id="RIB19255.1"/>
    </source>
</evidence>
<keyword evidence="1" id="KW-0597">Phosphoprotein</keyword>
<accession>A0A397V9Z2</accession>
<dbReference type="Gene3D" id="3.30.565.10">
    <property type="entry name" value="Histidine kinase-like ATPase, C-terminal domain"/>
    <property type="match status" value="1"/>
</dbReference>
<dbReference type="PANTHER" id="PTHR45339:SF5">
    <property type="entry name" value="HISTIDINE KINASE"/>
    <property type="match status" value="1"/>
</dbReference>
<dbReference type="SUPFAM" id="SSF55874">
    <property type="entry name" value="ATPase domain of HSP90 chaperone/DNA topoisomerase II/histidine kinase"/>
    <property type="match status" value="1"/>
</dbReference>